<name>A0A366K7W8_9BIFI</name>
<accession>A0A366K7W8</accession>
<sequence>MLLKAVFWDMDGTLIDSEPYWHESEMKIAAEYGGYWDDDLGWQGSGKPVPEVAKMMVAHGTKLSIEEIGKGMIDYVTKREQERIPWIPGVEDLLRSLSAAGVPSVLVTASPRNLAQNLVNQAPSGSFVDFVSGDDDVAKKPDPAPYLRAAELLGVAPEDMARCIAVEDSISGITSAARSGATTLAQTAYMRNDTSAGPQFASLNGYAGITVDSLDGYIRQRLGQ</sequence>
<dbReference type="Gene3D" id="3.40.50.1000">
    <property type="entry name" value="HAD superfamily/HAD-like"/>
    <property type="match status" value="1"/>
</dbReference>
<dbReference type="Pfam" id="PF00702">
    <property type="entry name" value="Hydrolase"/>
    <property type="match status" value="1"/>
</dbReference>
<keyword evidence="2" id="KW-1185">Reference proteome</keyword>
<dbReference type="SFLD" id="SFLDG01129">
    <property type="entry name" value="C1.5:_HAD__Beta-PGM__Phosphata"/>
    <property type="match status" value="1"/>
</dbReference>
<protein>
    <submittedName>
        <fullName evidence="1">HAD family hydrolase</fullName>
    </submittedName>
</protein>
<dbReference type="PANTHER" id="PTHR18901">
    <property type="entry name" value="2-DEOXYGLUCOSE-6-PHOSPHATE PHOSPHATASE 2"/>
    <property type="match status" value="1"/>
</dbReference>
<dbReference type="GO" id="GO:0016787">
    <property type="term" value="F:hydrolase activity"/>
    <property type="evidence" value="ECO:0007669"/>
    <property type="project" value="UniProtKB-KW"/>
</dbReference>
<dbReference type="SUPFAM" id="SSF56784">
    <property type="entry name" value="HAD-like"/>
    <property type="match status" value="1"/>
</dbReference>
<dbReference type="EMBL" id="PDCG01000008">
    <property type="protein sequence ID" value="RBP97342.1"/>
    <property type="molecule type" value="Genomic_DNA"/>
</dbReference>
<dbReference type="CDD" id="cd07505">
    <property type="entry name" value="HAD_BPGM-like"/>
    <property type="match status" value="1"/>
</dbReference>
<dbReference type="SFLD" id="SFLDS00003">
    <property type="entry name" value="Haloacid_Dehalogenase"/>
    <property type="match status" value="1"/>
</dbReference>
<evidence type="ECO:0000313" key="2">
    <source>
        <dbReference type="Proteomes" id="UP000252530"/>
    </source>
</evidence>
<dbReference type="InterPro" id="IPR006439">
    <property type="entry name" value="HAD-SF_hydro_IA"/>
</dbReference>
<evidence type="ECO:0000313" key="1">
    <source>
        <dbReference type="EMBL" id="RBP97342.1"/>
    </source>
</evidence>
<organism evidence="1 2">
    <name type="scientific">Bifidobacterium aemilianum</name>
    <dbReference type="NCBI Taxonomy" id="2493120"/>
    <lineage>
        <taxon>Bacteria</taxon>
        <taxon>Bacillati</taxon>
        <taxon>Actinomycetota</taxon>
        <taxon>Actinomycetes</taxon>
        <taxon>Bifidobacteriales</taxon>
        <taxon>Bifidobacteriaceae</taxon>
        <taxon>Bifidobacterium</taxon>
    </lineage>
</organism>
<proteinExistence type="predicted"/>
<reference evidence="1 2" key="1">
    <citation type="submission" date="2017-10" db="EMBL/GenBank/DDBJ databases">
        <title>Bifidobacterium xylocopum sp. nov. and Bifidobacterium aemilianum sp. nov., from the carpenter bee (Xylocopa violacea) digestive tract.</title>
        <authorList>
            <person name="Alberoni D."/>
            <person name="Baffoni L."/>
            <person name="Di Gioia D."/>
            <person name="Gaggia F."/>
            <person name="Biavati B."/>
        </authorList>
    </citation>
    <scope>NUCLEOTIDE SEQUENCE [LARGE SCALE GENOMIC DNA]</scope>
    <source>
        <strain evidence="1 2">XV10</strain>
    </source>
</reference>
<dbReference type="Proteomes" id="UP000252530">
    <property type="component" value="Unassembled WGS sequence"/>
</dbReference>
<dbReference type="RefSeq" id="WP_113860631.1">
    <property type="nucleotide sequence ID" value="NZ_PDCG01000008.1"/>
</dbReference>
<dbReference type="PANTHER" id="PTHR18901:SF38">
    <property type="entry name" value="PSEUDOURIDINE-5'-PHOSPHATASE"/>
    <property type="match status" value="1"/>
</dbReference>
<dbReference type="Gene3D" id="1.10.150.240">
    <property type="entry name" value="Putative phosphatase, domain 2"/>
    <property type="match status" value="1"/>
</dbReference>
<dbReference type="OrthoDB" id="9797743at2"/>
<comment type="caution">
    <text evidence="1">The sequence shown here is derived from an EMBL/GenBank/DDBJ whole genome shotgun (WGS) entry which is preliminary data.</text>
</comment>
<dbReference type="AlphaFoldDB" id="A0A366K7W8"/>
<dbReference type="InterPro" id="IPR023214">
    <property type="entry name" value="HAD_sf"/>
</dbReference>
<gene>
    <name evidence="1" type="ORF">CRD60_07330</name>
</gene>
<dbReference type="InterPro" id="IPR023198">
    <property type="entry name" value="PGP-like_dom2"/>
</dbReference>
<dbReference type="NCBIfam" id="TIGR01509">
    <property type="entry name" value="HAD-SF-IA-v3"/>
    <property type="match status" value="1"/>
</dbReference>
<keyword evidence="1" id="KW-0378">Hydrolase</keyword>
<dbReference type="InterPro" id="IPR036412">
    <property type="entry name" value="HAD-like_sf"/>
</dbReference>